<dbReference type="VEuPathDB" id="FungiDB:PV08_02328"/>
<evidence type="ECO:0000259" key="12">
    <source>
        <dbReference type="Pfam" id="PF21180"/>
    </source>
</evidence>
<evidence type="ECO:0000313" key="13">
    <source>
        <dbReference type="EMBL" id="KIW18041.1"/>
    </source>
</evidence>
<evidence type="ECO:0000256" key="7">
    <source>
        <dbReference type="ARBA" id="ARBA00023029"/>
    </source>
</evidence>
<dbReference type="Pfam" id="PF21180">
    <property type="entry name" value="TOP6A-Spo11_Toprim"/>
    <property type="match status" value="1"/>
</dbReference>
<protein>
    <recommendedName>
        <fullName evidence="4">DNA topoisomerase (ATP-hydrolyzing)</fullName>
        <ecNumber evidence="4">5.6.2.2</ecNumber>
    </recommendedName>
</protein>
<dbReference type="CDD" id="cd00223">
    <property type="entry name" value="TOPRIM_TopoIIB_SPO"/>
    <property type="match status" value="1"/>
</dbReference>
<dbReference type="InterPro" id="IPR002815">
    <property type="entry name" value="Spo11/TopoVI_A"/>
</dbReference>
<dbReference type="Pfam" id="PF04406">
    <property type="entry name" value="TP6A_N"/>
    <property type="match status" value="1"/>
</dbReference>
<organism evidence="13 14">
    <name type="scientific">Exophiala spinifera</name>
    <dbReference type="NCBI Taxonomy" id="91928"/>
    <lineage>
        <taxon>Eukaryota</taxon>
        <taxon>Fungi</taxon>
        <taxon>Dikarya</taxon>
        <taxon>Ascomycota</taxon>
        <taxon>Pezizomycotina</taxon>
        <taxon>Eurotiomycetes</taxon>
        <taxon>Chaetothyriomycetidae</taxon>
        <taxon>Chaetothyriales</taxon>
        <taxon>Herpotrichiellaceae</taxon>
        <taxon>Exophiala</taxon>
    </lineage>
</organism>
<dbReference type="EC" id="5.6.2.2" evidence="4"/>
<keyword evidence="6" id="KW-0460">Magnesium</keyword>
<evidence type="ECO:0000313" key="14">
    <source>
        <dbReference type="Proteomes" id="UP000053328"/>
    </source>
</evidence>
<comment type="cofactor">
    <cofactor evidence="2">
        <name>Mg(2+)</name>
        <dbReference type="ChEBI" id="CHEBI:18420"/>
    </cofactor>
</comment>
<reference evidence="13 14" key="1">
    <citation type="submission" date="2015-01" db="EMBL/GenBank/DDBJ databases">
        <title>The Genome Sequence of Exophiala spinifera CBS89968.</title>
        <authorList>
            <consortium name="The Broad Institute Genomics Platform"/>
            <person name="Cuomo C."/>
            <person name="de Hoog S."/>
            <person name="Gorbushina A."/>
            <person name="Stielow B."/>
            <person name="Teixiera M."/>
            <person name="Abouelleil A."/>
            <person name="Chapman S.B."/>
            <person name="Priest M."/>
            <person name="Young S.K."/>
            <person name="Wortman J."/>
            <person name="Nusbaum C."/>
            <person name="Birren B."/>
        </authorList>
    </citation>
    <scope>NUCLEOTIDE SEQUENCE [LARGE SCALE GENOMIC DNA]</scope>
    <source>
        <strain evidence="13 14">CBS 89968</strain>
    </source>
</reference>
<dbReference type="Proteomes" id="UP000053328">
    <property type="component" value="Unassembled WGS sequence"/>
</dbReference>
<comment type="catalytic activity">
    <reaction evidence="1 10">
        <text>ATP-dependent breakage, passage and rejoining of double-stranded DNA.</text>
        <dbReference type="EC" id="5.6.2.2"/>
    </reaction>
</comment>
<evidence type="ECO:0000256" key="1">
    <source>
        <dbReference type="ARBA" id="ARBA00000185"/>
    </source>
</evidence>
<accession>A0A0D1YS49</accession>
<evidence type="ECO:0000256" key="5">
    <source>
        <dbReference type="ARBA" id="ARBA00022723"/>
    </source>
</evidence>
<dbReference type="EMBL" id="KN847493">
    <property type="protein sequence ID" value="KIW18041.1"/>
    <property type="molecule type" value="Genomic_DNA"/>
</dbReference>
<sequence length="391" mass="44245">MRVAEDDAMPVHSLRPITAANQRVIDNIENILSDIITAIEVSSDSSPVITLRRISAIVPYFDEADPACMRWHVEDREVRYHFPGKTKEEAWRFACVGRILTEIYGAIKNGMTIANVSRDIYYHDPDLFKQQETVDRYIDDIAHTFQVTRSDLNVASSPKGLMIGLVTANDKSHTTLVPDDLATEHGCADISHLEWILVVEKEATFKSLAEREYHQSPIVGPGLLVTAKGYPDLSTRRFLRIILDRSKGAVPIFGLFDWDPDGIQIMKCYRYGSRATAQEYHCNLPEMEWIGVKAEDVVDLGDIDDTSMILSMRDRALALSMLTNREWRDRSGTVLPGLDRGLDELRRMLMLNRKAEIQVLDEGSRGTEHWLTAHLIEQLLAHNGGDDMLLV</sequence>
<dbReference type="HOGENOM" id="CLU_037229_0_0_1"/>
<dbReference type="GO" id="GO:0000706">
    <property type="term" value="P:meiotic DNA double-strand break processing"/>
    <property type="evidence" value="ECO:0007669"/>
    <property type="project" value="TreeGrafter"/>
</dbReference>
<keyword evidence="8 10" id="KW-0238">DNA-binding</keyword>
<keyword evidence="14" id="KW-1185">Reference proteome</keyword>
<dbReference type="InterPro" id="IPR013049">
    <property type="entry name" value="Spo11/TopoVI_A_N"/>
</dbReference>
<keyword evidence="9 10" id="KW-0413">Isomerase</keyword>
<dbReference type="RefSeq" id="XP_016238257.1">
    <property type="nucleotide sequence ID" value="XM_016376687.1"/>
</dbReference>
<dbReference type="GO" id="GO:0046872">
    <property type="term" value="F:metal ion binding"/>
    <property type="evidence" value="ECO:0007669"/>
    <property type="project" value="UniProtKB-KW"/>
</dbReference>
<dbReference type="GO" id="GO:0005524">
    <property type="term" value="F:ATP binding"/>
    <property type="evidence" value="ECO:0007669"/>
    <property type="project" value="InterPro"/>
</dbReference>
<evidence type="ECO:0000256" key="8">
    <source>
        <dbReference type="ARBA" id="ARBA00023125"/>
    </source>
</evidence>
<dbReference type="GO" id="GO:0007131">
    <property type="term" value="P:reciprocal meiotic recombination"/>
    <property type="evidence" value="ECO:0007669"/>
    <property type="project" value="TreeGrafter"/>
</dbReference>
<comment type="similarity">
    <text evidence="3 10">Belongs to the TOP6A family.</text>
</comment>
<name>A0A0D1YS49_9EURO</name>
<dbReference type="GO" id="GO:0003677">
    <property type="term" value="F:DNA binding"/>
    <property type="evidence" value="ECO:0007669"/>
    <property type="project" value="UniProtKB-UniRule"/>
</dbReference>
<proteinExistence type="inferred from homology"/>
<dbReference type="InterPro" id="IPR036388">
    <property type="entry name" value="WH-like_DNA-bd_sf"/>
</dbReference>
<evidence type="ECO:0000256" key="2">
    <source>
        <dbReference type="ARBA" id="ARBA00001946"/>
    </source>
</evidence>
<dbReference type="PROSITE" id="PS52041">
    <property type="entry name" value="TOPO_IIB"/>
    <property type="match status" value="1"/>
</dbReference>
<dbReference type="PANTHER" id="PTHR10848">
    <property type="entry name" value="MEIOTIC RECOMBINATION PROTEIN SPO11"/>
    <property type="match status" value="1"/>
</dbReference>
<evidence type="ECO:0000259" key="11">
    <source>
        <dbReference type="Pfam" id="PF04406"/>
    </source>
</evidence>
<gene>
    <name evidence="13" type="ORF">PV08_02328</name>
</gene>
<evidence type="ECO:0000256" key="4">
    <source>
        <dbReference type="ARBA" id="ARBA00012895"/>
    </source>
</evidence>
<dbReference type="OrthoDB" id="5377392at2759"/>
<dbReference type="AlphaFoldDB" id="A0A0D1YS49"/>
<dbReference type="GeneID" id="27329411"/>
<evidence type="ECO:0000256" key="3">
    <source>
        <dbReference type="ARBA" id="ARBA00006559"/>
    </source>
</evidence>
<dbReference type="SUPFAM" id="SSF56726">
    <property type="entry name" value="DNA topoisomerase IV, alpha subunit"/>
    <property type="match status" value="1"/>
</dbReference>
<dbReference type="InterPro" id="IPR034136">
    <property type="entry name" value="TOPRIM_Topo6A/Spo11"/>
</dbReference>
<feature type="domain" description="Spo11/DNA topoisomerase VI subunit A N-terminal" evidence="11">
    <location>
        <begin position="91"/>
        <end position="154"/>
    </location>
</feature>
<dbReference type="STRING" id="91928.A0A0D1YS49"/>
<dbReference type="PANTHER" id="PTHR10848:SF0">
    <property type="entry name" value="MEIOTIC RECOMBINATION PROTEIN SPO11"/>
    <property type="match status" value="1"/>
</dbReference>
<feature type="domain" description="Topoisomerase 6 subunit A/Spo11 TOPRIM" evidence="12">
    <location>
        <begin position="196"/>
        <end position="362"/>
    </location>
</feature>
<keyword evidence="7 10" id="KW-0799">Topoisomerase</keyword>
<dbReference type="InterPro" id="IPR036078">
    <property type="entry name" value="Spo11/TopoVI_A_sf"/>
</dbReference>
<dbReference type="GO" id="GO:0003918">
    <property type="term" value="F:DNA topoisomerase type II (double strand cut, ATP-hydrolyzing) activity"/>
    <property type="evidence" value="ECO:0007669"/>
    <property type="project" value="UniProtKB-UniRule"/>
</dbReference>
<dbReference type="Gene3D" id="1.10.10.10">
    <property type="entry name" value="Winged helix-like DNA-binding domain superfamily/Winged helix DNA-binding domain"/>
    <property type="match status" value="1"/>
</dbReference>
<dbReference type="PRINTS" id="PR01550">
    <property type="entry name" value="TOP6AFAMILY"/>
</dbReference>
<evidence type="ECO:0000256" key="9">
    <source>
        <dbReference type="ARBA" id="ARBA00023235"/>
    </source>
</evidence>
<dbReference type="GO" id="GO:0000228">
    <property type="term" value="C:nuclear chromosome"/>
    <property type="evidence" value="ECO:0007669"/>
    <property type="project" value="TreeGrafter"/>
</dbReference>
<evidence type="ECO:0000256" key="10">
    <source>
        <dbReference type="PROSITE-ProRule" id="PRU01385"/>
    </source>
</evidence>
<evidence type="ECO:0000256" key="6">
    <source>
        <dbReference type="ARBA" id="ARBA00022842"/>
    </source>
</evidence>
<dbReference type="GO" id="GO:0042138">
    <property type="term" value="P:meiotic DNA double-strand break formation"/>
    <property type="evidence" value="ECO:0007669"/>
    <property type="project" value="TreeGrafter"/>
</dbReference>
<feature type="active site" description="O-(5'-phospho-DNA)-tyrosine intermediate" evidence="10">
    <location>
        <position position="122"/>
    </location>
</feature>
<keyword evidence="5" id="KW-0479">Metal-binding</keyword>
<dbReference type="Gene3D" id="3.40.1360.10">
    <property type="match status" value="1"/>
</dbReference>